<organism evidence="7 8">
    <name type="scientific">Rhizobium leguminosarum</name>
    <dbReference type="NCBI Taxonomy" id="384"/>
    <lineage>
        <taxon>Bacteria</taxon>
        <taxon>Pseudomonadati</taxon>
        <taxon>Pseudomonadota</taxon>
        <taxon>Alphaproteobacteria</taxon>
        <taxon>Hyphomicrobiales</taxon>
        <taxon>Rhizobiaceae</taxon>
        <taxon>Rhizobium/Agrobacterium group</taxon>
        <taxon>Rhizobium</taxon>
    </lineage>
</organism>
<dbReference type="Proteomes" id="UP000535276">
    <property type="component" value="Unassembled WGS sequence"/>
</dbReference>
<comment type="subcellular location">
    <subcellularLocation>
        <location evidence="1">Membrane</location>
        <topology evidence="1">Single-pass membrane protein</topology>
    </subcellularLocation>
</comment>
<sequence length="445" mass="47361">MAISAKSRSRQVLIGEADADSSLNDNMPGVHPGHELSELRNAQRQPAGETVIHYTRFAQISSFPDHPETAPAAPLSAPPMDAAVEKQDNEKKPVRRRLALTCVGSFFFHAALAVTLLAVMPKPSDEMLMEAGEAISVVMLGSSDADQSAAGETEVIIQEEVVPEAVEPDTIKPVETAEVQPQAVQPETVQPTDAEPVEAVQPTQEVTRQSAETVMTAEPEVLVSESPAETSVAQPMSAIVPEQSPEMPITSAEPPVAAAIQSEPEEIKPVETAAISPEPEPPAEIFMPMPKPKSEKPAEKKPVEKKQPPKKAQGSEGDANQEARRGAADGRADANSDNNSRTSGGRIGTGGASEANYQGKLVSRLFRCVDRIESRYRRESASLNVRITINRNGNITASGLVRGSGLADVDSAVISRVASCSLPAMPDDWAGSSRSYTFPIQVTAR</sequence>
<dbReference type="RefSeq" id="WP_179611839.1">
    <property type="nucleotide sequence ID" value="NZ_JACBZV010000004.1"/>
</dbReference>
<feature type="transmembrane region" description="Helical" evidence="6">
    <location>
        <begin position="98"/>
        <end position="120"/>
    </location>
</feature>
<evidence type="ECO:0000256" key="1">
    <source>
        <dbReference type="ARBA" id="ARBA00004167"/>
    </source>
</evidence>
<dbReference type="SUPFAM" id="SSF74653">
    <property type="entry name" value="TolA/TonB C-terminal domain"/>
    <property type="match status" value="1"/>
</dbReference>
<dbReference type="Pfam" id="PF13103">
    <property type="entry name" value="TonB_2"/>
    <property type="match status" value="1"/>
</dbReference>
<dbReference type="GO" id="GO:0016020">
    <property type="term" value="C:membrane"/>
    <property type="evidence" value="ECO:0007669"/>
    <property type="project" value="UniProtKB-SubCell"/>
</dbReference>
<keyword evidence="2 6" id="KW-0812">Transmembrane</keyword>
<gene>
    <name evidence="7" type="ORF">GGI64_003048</name>
</gene>
<name>A0A7Z0IYF8_RHILE</name>
<evidence type="ECO:0000313" key="8">
    <source>
        <dbReference type="Proteomes" id="UP000535276"/>
    </source>
</evidence>
<evidence type="ECO:0000313" key="7">
    <source>
        <dbReference type="EMBL" id="NYJ11990.1"/>
    </source>
</evidence>
<evidence type="ECO:0000256" key="6">
    <source>
        <dbReference type="SAM" id="Phobius"/>
    </source>
</evidence>
<dbReference type="AlphaFoldDB" id="A0A7Z0IYF8"/>
<comment type="caution">
    <text evidence="7">The sequence shown here is derived from an EMBL/GenBank/DDBJ whole genome shotgun (WGS) entry which is preliminary data.</text>
</comment>
<feature type="region of interest" description="Disordered" evidence="5">
    <location>
        <begin position="271"/>
        <end position="354"/>
    </location>
</feature>
<keyword evidence="4 6" id="KW-0472">Membrane</keyword>
<feature type="compositionally biased region" description="Basic and acidic residues" evidence="5">
    <location>
        <begin position="292"/>
        <end position="307"/>
    </location>
</feature>
<dbReference type="NCBIfam" id="TIGR01352">
    <property type="entry name" value="tonB_Cterm"/>
    <property type="match status" value="1"/>
</dbReference>
<feature type="compositionally biased region" description="Low complexity" evidence="5">
    <location>
        <begin position="335"/>
        <end position="344"/>
    </location>
</feature>
<keyword evidence="3 6" id="KW-1133">Transmembrane helix</keyword>
<feature type="compositionally biased region" description="Polar residues" evidence="5">
    <location>
        <begin position="182"/>
        <end position="191"/>
    </location>
</feature>
<protein>
    <submittedName>
        <fullName evidence="7">Protein TonB</fullName>
    </submittedName>
</protein>
<feature type="region of interest" description="Disordered" evidence="5">
    <location>
        <begin position="179"/>
        <end position="204"/>
    </location>
</feature>
<evidence type="ECO:0000256" key="5">
    <source>
        <dbReference type="SAM" id="MobiDB-lite"/>
    </source>
</evidence>
<feature type="compositionally biased region" description="Basic and acidic residues" evidence="5">
    <location>
        <begin position="321"/>
        <end position="334"/>
    </location>
</feature>
<dbReference type="InterPro" id="IPR006260">
    <property type="entry name" value="TonB/TolA_C"/>
</dbReference>
<dbReference type="Gene3D" id="3.30.1150.10">
    <property type="match status" value="1"/>
</dbReference>
<evidence type="ECO:0000256" key="4">
    <source>
        <dbReference type="ARBA" id="ARBA00023136"/>
    </source>
</evidence>
<dbReference type="EMBL" id="JACBZV010000004">
    <property type="protein sequence ID" value="NYJ11990.1"/>
    <property type="molecule type" value="Genomic_DNA"/>
</dbReference>
<evidence type="ECO:0000256" key="3">
    <source>
        <dbReference type="ARBA" id="ARBA00022989"/>
    </source>
</evidence>
<proteinExistence type="predicted"/>
<accession>A0A7Z0IYF8</accession>
<reference evidence="7 8" key="1">
    <citation type="submission" date="2020-07" db="EMBL/GenBank/DDBJ databases">
        <title>Genomic Encyclopedia of Type Strains, Phase IV (KMG-V): Genome sequencing to study the core and pangenomes of soil and plant-associated prokaryotes.</title>
        <authorList>
            <person name="Whitman W."/>
        </authorList>
    </citation>
    <scope>NUCLEOTIDE SEQUENCE [LARGE SCALE GENOMIC DNA]</scope>
    <source>
        <strain evidence="7 8">SEMIA 4052</strain>
    </source>
</reference>
<evidence type="ECO:0000256" key="2">
    <source>
        <dbReference type="ARBA" id="ARBA00022692"/>
    </source>
</evidence>